<dbReference type="EMBL" id="WAAT01000045">
    <property type="protein sequence ID" value="KAB1067636.1"/>
    <property type="molecule type" value="Genomic_DNA"/>
</dbReference>
<accession>A0A6N6ME72</accession>
<dbReference type="AlphaFoldDB" id="A0A6N6ME72"/>
<evidence type="ECO:0000313" key="2">
    <source>
        <dbReference type="Proteomes" id="UP000441333"/>
    </source>
</evidence>
<organism evidence="1 2">
    <name type="scientific">Pseudotamlana haliotis</name>
    <dbReference type="NCBI Taxonomy" id="2614804"/>
    <lineage>
        <taxon>Bacteria</taxon>
        <taxon>Pseudomonadati</taxon>
        <taxon>Bacteroidota</taxon>
        <taxon>Flavobacteriia</taxon>
        <taxon>Flavobacteriales</taxon>
        <taxon>Flavobacteriaceae</taxon>
        <taxon>Pseudotamlana</taxon>
    </lineage>
</organism>
<comment type="caution">
    <text evidence="1">The sequence shown here is derived from an EMBL/GenBank/DDBJ whole genome shotgun (WGS) entry which is preliminary data.</text>
</comment>
<name>A0A6N6ME72_9FLAO</name>
<sequence length="304" mass="35359">MNNELQNVYEELSQCFYKLRAEVFVTELEEKTTLSDSDTVVSCRSTFNRGYRSDISQLTLVDDQKDNAFLNFDLARNGLYDLLPEGVFHKVNDRSNHVSYTAYRKQQSKEEEAARLLFAPIENEFFRQRVAIEKKEKAIVRDFNNLEDGFLMDFWKIDQSIPQVYAAKLMRLLPYAHQIAGDLEQTFLSLEKLLGVAVSYKKVFETIEVKLQTPSENRLGIDFITHQETLSVQQPVIYVSIQPCKKNEVDQFLGKSGLLRFVEVFYSFFIPIEYNVRTEIEVNQENEFILDKEVGAYLGMSTRV</sequence>
<dbReference type="RefSeq" id="WP_150939433.1">
    <property type="nucleotide sequence ID" value="NZ_WAAT01000045.1"/>
</dbReference>
<keyword evidence="2" id="KW-1185">Reference proteome</keyword>
<evidence type="ECO:0008006" key="3">
    <source>
        <dbReference type="Google" id="ProtNLM"/>
    </source>
</evidence>
<gene>
    <name evidence="1" type="ORF">F6U93_10140</name>
</gene>
<evidence type="ECO:0000313" key="1">
    <source>
        <dbReference type="EMBL" id="KAB1067636.1"/>
    </source>
</evidence>
<protein>
    <recommendedName>
        <fullName evidence="3">Type VI secretion system baseplate subunit TssG</fullName>
    </recommendedName>
</protein>
<proteinExistence type="predicted"/>
<dbReference type="Proteomes" id="UP000441333">
    <property type="component" value="Unassembled WGS sequence"/>
</dbReference>
<reference evidence="1 2" key="1">
    <citation type="submission" date="2019-09" db="EMBL/GenBank/DDBJ databases">
        <authorList>
            <person name="Cao W.R."/>
        </authorList>
    </citation>
    <scope>NUCLEOTIDE SEQUENCE [LARGE SCALE GENOMIC DNA]</scope>
    <source>
        <strain evidence="1 2">B1N29</strain>
    </source>
</reference>